<feature type="transmembrane region" description="Helical" evidence="5">
    <location>
        <begin position="6"/>
        <end position="28"/>
    </location>
</feature>
<feature type="transmembrane region" description="Helical" evidence="5">
    <location>
        <begin position="92"/>
        <end position="110"/>
    </location>
</feature>
<dbReference type="PANTHER" id="PTHR37422:SF13">
    <property type="entry name" value="LIPOPOLYSACCHARIDE BIOSYNTHESIS PROTEIN PA4999-RELATED"/>
    <property type="match status" value="1"/>
</dbReference>
<feature type="domain" description="O-antigen ligase-related" evidence="6">
    <location>
        <begin position="163"/>
        <end position="302"/>
    </location>
</feature>
<feature type="transmembrane region" description="Helical" evidence="5">
    <location>
        <begin position="40"/>
        <end position="58"/>
    </location>
</feature>
<proteinExistence type="predicted"/>
<feature type="transmembrane region" description="Helical" evidence="5">
    <location>
        <begin position="197"/>
        <end position="214"/>
    </location>
</feature>
<feature type="transmembrane region" description="Helical" evidence="5">
    <location>
        <begin position="64"/>
        <end position="83"/>
    </location>
</feature>
<dbReference type="RefSeq" id="WP_090321942.1">
    <property type="nucleotide sequence ID" value="NZ_FNOE01000034.1"/>
</dbReference>
<keyword evidence="4 5" id="KW-0472">Membrane</keyword>
<evidence type="ECO:0000259" key="6">
    <source>
        <dbReference type="Pfam" id="PF04932"/>
    </source>
</evidence>
<feature type="transmembrane region" description="Helical" evidence="5">
    <location>
        <begin position="155"/>
        <end position="174"/>
    </location>
</feature>
<keyword evidence="2 5" id="KW-0812">Transmembrane</keyword>
<dbReference type="GO" id="GO:0016020">
    <property type="term" value="C:membrane"/>
    <property type="evidence" value="ECO:0007669"/>
    <property type="project" value="UniProtKB-SubCell"/>
</dbReference>
<evidence type="ECO:0000256" key="1">
    <source>
        <dbReference type="ARBA" id="ARBA00004141"/>
    </source>
</evidence>
<evidence type="ECO:0000313" key="7">
    <source>
        <dbReference type="EMBL" id="SEO42199.1"/>
    </source>
</evidence>
<dbReference type="PANTHER" id="PTHR37422">
    <property type="entry name" value="TEICHURONIC ACID BIOSYNTHESIS PROTEIN TUAE"/>
    <property type="match status" value="1"/>
</dbReference>
<accession>A0A1H8PJJ4</accession>
<reference evidence="8" key="1">
    <citation type="submission" date="2016-10" db="EMBL/GenBank/DDBJ databases">
        <authorList>
            <person name="Varghese N."/>
            <person name="Submissions S."/>
        </authorList>
    </citation>
    <scope>NUCLEOTIDE SEQUENCE [LARGE SCALE GENOMIC DNA]</scope>
    <source>
        <strain evidence="8">Nm76</strain>
    </source>
</reference>
<sequence length="364" mass="40658">MGGFTAGVLVAILPWAMKSLGVLILGMLGLRYLKHALRSLTVIIVFFFVAIALVSGIVNGAANITFAKYIFIAVGFTILASLVESSMQEQRSVLIGLLLASFVYCFFFIFHSDWARLHDPEYRGDVDYDVFLAQTAAVMAVISFRLMLTEKIARRYFVLFVIFFLIGIIFPYLIKSRGYTTVLIISIIYILYREVRMIWIAPTLVVFITSLLIFKEEAAALIIKLTEVYGIFDGVRDVTTGSGRFNAWEYALFELFPKHPWIGYGPDSNYELLWAATMINGGHNVLIATIVDFGLFGLAMLFALFYVVAVRAIKNEGNWFGLHILIIGVASILNENMLFTFGNPGSLLIMLSIASLGRGLKIQI</sequence>
<dbReference type="Proteomes" id="UP000198814">
    <property type="component" value="Unassembled WGS sequence"/>
</dbReference>
<dbReference type="Pfam" id="PF04932">
    <property type="entry name" value="Wzy_C"/>
    <property type="match status" value="1"/>
</dbReference>
<dbReference type="AlphaFoldDB" id="A0A1H8PJJ4"/>
<keyword evidence="3 5" id="KW-1133">Transmembrane helix</keyword>
<name>A0A1H8PJJ4_9PROT</name>
<dbReference type="EMBL" id="FODO01000009">
    <property type="protein sequence ID" value="SEO42199.1"/>
    <property type="molecule type" value="Genomic_DNA"/>
</dbReference>
<organism evidence="7 8">
    <name type="scientific">Nitrosomonas oligotropha</name>
    <dbReference type="NCBI Taxonomy" id="42354"/>
    <lineage>
        <taxon>Bacteria</taxon>
        <taxon>Pseudomonadati</taxon>
        <taxon>Pseudomonadota</taxon>
        <taxon>Betaproteobacteria</taxon>
        <taxon>Nitrosomonadales</taxon>
        <taxon>Nitrosomonadaceae</taxon>
        <taxon>Nitrosomonas</taxon>
    </lineage>
</organism>
<evidence type="ECO:0000256" key="3">
    <source>
        <dbReference type="ARBA" id="ARBA00022989"/>
    </source>
</evidence>
<feature type="transmembrane region" description="Helical" evidence="5">
    <location>
        <begin position="320"/>
        <end position="341"/>
    </location>
</feature>
<dbReference type="STRING" id="42354.SAMN05216333_109115"/>
<dbReference type="InterPro" id="IPR007016">
    <property type="entry name" value="O-antigen_ligase-rel_domated"/>
</dbReference>
<evidence type="ECO:0000256" key="5">
    <source>
        <dbReference type="SAM" id="Phobius"/>
    </source>
</evidence>
<evidence type="ECO:0000256" key="2">
    <source>
        <dbReference type="ARBA" id="ARBA00022692"/>
    </source>
</evidence>
<feature type="transmembrane region" description="Helical" evidence="5">
    <location>
        <begin position="285"/>
        <end position="308"/>
    </location>
</feature>
<evidence type="ECO:0000256" key="4">
    <source>
        <dbReference type="ARBA" id="ARBA00023136"/>
    </source>
</evidence>
<dbReference type="InterPro" id="IPR051533">
    <property type="entry name" value="WaaL-like"/>
</dbReference>
<gene>
    <name evidence="7" type="ORF">SAMN05216333_109115</name>
</gene>
<comment type="subcellular location">
    <subcellularLocation>
        <location evidence="1">Membrane</location>
        <topology evidence="1">Multi-pass membrane protein</topology>
    </subcellularLocation>
</comment>
<keyword evidence="8" id="KW-1185">Reference proteome</keyword>
<evidence type="ECO:0000313" key="8">
    <source>
        <dbReference type="Proteomes" id="UP000198814"/>
    </source>
</evidence>
<protein>
    <recommendedName>
        <fullName evidence="6">O-antigen ligase-related domain-containing protein</fullName>
    </recommendedName>
</protein>
<feature type="transmembrane region" description="Helical" evidence="5">
    <location>
        <begin position="130"/>
        <end position="148"/>
    </location>
</feature>